<proteinExistence type="predicted"/>
<evidence type="ECO:0000259" key="2">
    <source>
        <dbReference type="Pfam" id="PF02311"/>
    </source>
</evidence>
<accession>A0ABQ6CHJ5</accession>
<dbReference type="InterPro" id="IPR003313">
    <property type="entry name" value="AraC-bd"/>
</dbReference>
<dbReference type="Pfam" id="PF02311">
    <property type="entry name" value="AraC_binding"/>
    <property type="match status" value="1"/>
</dbReference>
<dbReference type="InterPro" id="IPR014710">
    <property type="entry name" value="RmlC-like_jellyroll"/>
</dbReference>
<reference evidence="4" key="1">
    <citation type="journal article" date="2019" name="Int. J. Syst. Evol. Microbiol.">
        <title>The Global Catalogue of Microorganisms (GCM) 10K type strain sequencing project: providing services to taxonomists for standard genome sequencing and annotation.</title>
        <authorList>
            <consortium name="The Broad Institute Genomics Platform"/>
            <consortium name="The Broad Institute Genome Sequencing Center for Infectious Disease"/>
            <person name="Wu L."/>
            <person name="Ma J."/>
        </authorList>
    </citation>
    <scope>NUCLEOTIDE SEQUENCE [LARGE SCALE GENOMIC DNA]</scope>
    <source>
        <strain evidence="4">NBRC 101365</strain>
    </source>
</reference>
<dbReference type="Gene3D" id="2.60.120.10">
    <property type="entry name" value="Jelly Rolls"/>
    <property type="match status" value="1"/>
</dbReference>
<evidence type="ECO:0000313" key="3">
    <source>
        <dbReference type="EMBL" id="GLS19395.1"/>
    </source>
</evidence>
<evidence type="ECO:0000256" key="1">
    <source>
        <dbReference type="ARBA" id="ARBA00023125"/>
    </source>
</evidence>
<dbReference type="InterPro" id="IPR011051">
    <property type="entry name" value="RmlC_Cupin_sf"/>
</dbReference>
<comment type="caution">
    <text evidence="3">The sequence shown here is derived from an EMBL/GenBank/DDBJ whole genome shotgun (WGS) entry which is preliminary data.</text>
</comment>
<dbReference type="EMBL" id="BSPC01000022">
    <property type="protein sequence ID" value="GLS19395.1"/>
    <property type="molecule type" value="Genomic_DNA"/>
</dbReference>
<sequence>MQERKETGNDARKFCIDDAQDWMGWAGFSLADVLTDDENPQAQLGAIGFTRARRGANSNFRFSNDEVLVVTRGSCSIHIRDTVLHAEPGQVVYLPAGTTGTIRADEDCDLVYVASSLRMEATTAAAA</sequence>
<organism evidence="3 4">
    <name type="scientific">Labrys miyagiensis</name>
    <dbReference type="NCBI Taxonomy" id="346912"/>
    <lineage>
        <taxon>Bacteria</taxon>
        <taxon>Pseudomonadati</taxon>
        <taxon>Pseudomonadota</taxon>
        <taxon>Alphaproteobacteria</taxon>
        <taxon>Hyphomicrobiales</taxon>
        <taxon>Xanthobacteraceae</taxon>
        <taxon>Labrys</taxon>
    </lineage>
</organism>
<keyword evidence="1" id="KW-0238">DNA-binding</keyword>
<feature type="domain" description="AraC-type arabinose-binding/dimerisation" evidence="2">
    <location>
        <begin position="66"/>
        <end position="120"/>
    </location>
</feature>
<name>A0ABQ6CHJ5_9HYPH</name>
<dbReference type="Proteomes" id="UP001156882">
    <property type="component" value="Unassembled WGS sequence"/>
</dbReference>
<dbReference type="SUPFAM" id="SSF51182">
    <property type="entry name" value="RmlC-like cupins"/>
    <property type="match status" value="1"/>
</dbReference>
<keyword evidence="4" id="KW-1185">Reference proteome</keyword>
<evidence type="ECO:0000313" key="4">
    <source>
        <dbReference type="Proteomes" id="UP001156882"/>
    </source>
</evidence>
<protein>
    <recommendedName>
        <fullName evidence="2">AraC-type arabinose-binding/dimerisation domain-containing protein</fullName>
    </recommendedName>
</protein>
<gene>
    <name evidence="3" type="ORF">GCM10007874_24120</name>
</gene>
<dbReference type="RefSeq" id="WP_284312323.1">
    <property type="nucleotide sequence ID" value="NZ_BSPC01000022.1"/>
</dbReference>